<dbReference type="EMBL" id="JAOYFB010000036">
    <property type="protein sequence ID" value="KAK4020331.1"/>
    <property type="molecule type" value="Genomic_DNA"/>
</dbReference>
<accession>A0ABR0A5C6</accession>
<dbReference type="Proteomes" id="UP001234178">
    <property type="component" value="Unassembled WGS sequence"/>
</dbReference>
<keyword evidence="3" id="KW-1185">Reference proteome</keyword>
<gene>
    <name evidence="2" type="ORF">OUZ56_002321</name>
</gene>
<proteinExistence type="predicted"/>
<evidence type="ECO:0000313" key="3">
    <source>
        <dbReference type="Proteomes" id="UP001234178"/>
    </source>
</evidence>
<name>A0ABR0A5C6_9CRUS</name>
<feature type="region of interest" description="Disordered" evidence="1">
    <location>
        <begin position="1"/>
        <end position="35"/>
    </location>
</feature>
<feature type="compositionally biased region" description="Polar residues" evidence="1">
    <location>
        <begin position="1"/>
        <end position="12"/>
    </location>
</feature>
<sequence length="147" mass="16657">MELPVPTTTNREQLQLQQQFHQPTSRLEQEEPQRHTRAVHHTLVQVTQPFEAPSLTQSHIWSADGEVSSSTMTPKGSKIESAAQGSCTVPNDGAQFRPLIQIVNSCSFRNARHSFVIFWRFPYERMYTASFGACFPMRAEQSAVSTF</sequence>
<organism evidence="2 3">
    <name type="scientific">Daphnia magna</name>
    <dbReference type="NCBI Taxonomy" id="35525"/>
    <lineage>
        <taxon>Eukaryota</taxon>
        <taxon>Metazoa</taxon>
        <taxon>Ecdysozoa</taxon>
        <taxon>Arthropoda</taxon>
        <taxon>Crustacea</taxon>
        <taxon>Branchiopoda</taxon>
        <taxon>Diplostraca</taxon>
        <taxon>Cladocera</taxon>
        <taxon>Anomopoda</taxon>
        <taxon>Daphniidae</taxon>
        <taxon>Daphnia</taxon>
    </lineage>
</organism>
<reference evidence="2 3" key="1">
    <citation type="journal article" date="2023" name="Nucleic Acids Res.">
        <title>The hologenome of Daphnia magna reveals possible DNA methylation and microbiome-mediated evolution of the host genome.</title>
        <authorList>
            <person name="Chaturvedi A."/>
            <person name="Li X."/>
            <person name="Dhandapani V."/>
            <person name="Marshall H."/>
            <person name="Kissane S."/>
            <person name="Cuenca-Cambronero M."/>
            <person name="Asole G."/>
            <person name="Calvet F."/>
            <person name="Ruiz-Romero M."/>
            <person name="Marangio P."/>
            <person name="Guigo R."/>
            <person name="Rago D."/>
            <person name="Mirbahai L."/>
            <person name="Eastwood N."/>
            <person name="Colbourne J.K."/>
            <person name="Zhou J."/>
            <person name="Mallon E."/>
            <person name="Orsini L."/>
        </authorList>
    </citation>
    <scope>NUCLEOTIDE SEQUENCE [LARGE SCALE GENOMIC DNA]</scope>
    <source>
        <strain evidence="2">LRV0_1</strain>
    </source>
</reference>
<comment type="caution">
    <text evidence="2">The sequence shown here is derived from an EMBL/GenBank/DDBJ whole genome shotgun (WGS) entry which is preliminary data.</text>
</comment>
<evidence type="ECO:0000256" key="1">
    <source>
        <dbReference type="SAM" id="MobiDB-lite"/>
    </source>
</evidence>
<evidence type="ECO:0000313" key="2">
    <source>
        <dbReference type="EMBL" id="KAK4020331.1"/>
    </source>
</evidence>
<protein>
    <submittedName>
        <fullName evidence="2">Uncharacterized protein</fullName>
    </submittedName>
</protein>